<feature type="non-terminal residue" evidence="1">
    <location>
        <position position="1"/>
    </location>
</feature>
<dbReference type="Proteomes" id="UP001240678">
    <property type="component" value="Unassembled WGS sequence"/>
</dbReference>
<dbReference type="AlphaFoldDB" id="A0AAI9Z7A2"/>
<dbReference type="GeneID" id="85335634"/>
<dbReference type="RefSeq" id="XP_060318352.1">
    <property type="nucleotide sequence ID" value="XM_060452087.1"/>
</dbReference>
<proteinExistence type="predicted"/>
<name>A0AAI9Z7A2_9PEZI</name>
<keyword evidence="2" id="KW-1185">Reference proteome</keyword>
<comment type="caution">
    <text evidence="1">The sequence shown here is derived from an EMBL/GenBank/DDBJ whole genome shotgun (WGS) entry which is preliminary data.</text>
</comment>
<evidence type="ECO:0000313" key="2">
    <source>
        <dbReference type="Proteomes" id="UP001240678"/>
    </source>
</evidence>
<sequence>ATSKSKAEQVKETTIRIVRPRSCPCHSNPHRQYLSPTRLGSPRTRTWLNCPDVFGPSRWAQIYTPSPRTLLQDAPSDGRLQGTESRLTSHLCKSVRINSRRSEIDKRTQARKTLLLLHCFQSSVPRMTAANSLVIT</sequence>
<evidence type="ECO:0000313" key="1">
    <source>
        <dbReference type="EMBL" id="KAK1535152.1"/>
    </source>
</evidence>
<dbReference type="EMBL" id="MOOE01000003">
    <property type="protein sequence ID" value="KAK1535152.1"/>
    <property type="molecule type" value="Genomic_DNA"/>
</dbReference>
<organism evidence="1 2">
    <name type="scientific">Colletotrichum costaricense</name>
    <dbReference type="NCBI Taxonomy" id="1209916"/>
    <lineage>
        <taxon>Eukaryota</taxon>
        <taxon>Fungi</taxon>
        <taxon>Dikarya</taxon>
        <taxon>Ascomycota</taxon>
        <taxon>Pezizomycotina</taxon>
        <taxon>Sordariomycetes</taxon>
        <taxon>Hypocreomycetidae</taxon>
        <taxon>Glomerellales</taxon>
        <taxon>Glomerellaceae</taxon>
        <taxon>Colletotrichum</taxon>
        <taxon>Colletotrichum acutatum species complex</taxon>
    </lineage>
</organism>
<gene>
    <name evidence="1" type="ORF">CCOS01_03904</name>
</gene>
<accession>A0AAI9Z7A2</accession>
<protein>
    <submittedName>
        <fullName evidence="1">Uncharacterized protein</fullName>
    </submittedName>
</protein>
<reference evidence="1 2" key="1">
    <citation type="submission" date="2016-10" db="EMBL/GenBank/DDBJ databases">
        <title>The genome sequence of Colletotrichum fioriniae PJ7.</title>
        <authorList>
            <person name="Baroncelli R."/>
        </authorList>
    </citation>
    <scope>NUCLEOTIDE SEQUENCE [LARGE SCALE GENOMIC DNA]</scope>
    <source>
        <strain evidence="1 2">IMI 309622</strain>
    </source>
</reference>